<feature type="compositionally biased region" description="Polar residues" evidence="2">
    <location>
        <begin position="79"/>
        <end position="91"/>
    </location>
</feature>
<dbReference type="InterPro" id="IPR051176">
    <property type="entry name" value="Cent_Immune-Sig_Mod"/>
</dbReference>
<dbReference type="Gene3D" id="2.60.200.20">
    <property type="match status" value="1"/>
</dbReference>
<dbReference type="SUPFAM" id="SSF49879">
    <property type="entry name" value="SMAD/FHA domain"/>
    <property type="match status" value="1"/>
</dbReference>
<protein>
    <recommendedName>
        <fullName evidence="3">FHA domain-containing protein</fullName>
    </recommendedName>
</protein>
<sequence>MPTGIGSHGHLVNIQEDGLETIMSDTSPLGRRDSFEACNGVVTDNTSNESSSDESNITPGHLNNGYGNYNGINSGLNITGQRNTKNTSSSAEAAAVPPISTTTPSNSVRAKEKPSSGSSKVASNSQVLHEGSSKEGKRTACEYMVTLVLLNDTFVKKQLHVPYYPETMKLGRPIGAKIKPDVNNGYFDSRVLSRNHADLYIDPTTGDLMLKDLNSSNGTFVNDVKLGAEPVALQIGDTVHLGFNIQAESNHKQISVRVENINIITNYMGNNMMWNDKRSKHVEYVRNIYNQLCTMEKEETPEEVVESFSSSKRMVTFDNALFGDINPKFEDNLLGLFNKNGAGFFNNSQIINNTALEGVLNILTLSLSEVRQQNNTLKSLESYIRKYLTQTDILVQRHIDDITNRKFHEMDISFNKERQHHRSMKLEYKHYKEEAEGKIDILKNENIELSNEVGELKDTILMLQQMMSSSSKSSSEKEKTKEGETVTEINSESNFNIPRDTLTAATDPVECLDTLAAQLSEVIEKPKDVDDDDIEVHQLEHLLNSSEALEDRDDCIAKEVEQTRSLTSTPPQSASSSSSITGTTSRTHAAVLGISAVLISVLIHRLSQ</sequence>
<dbReference type="PROSITE" id="PS50006">
    <property type="entry name" value="FHA_DOMAIN"/>
    <property type="match status" value="1"/>
</dbReference>
<feature type="region of interest" description="Disordered" evidence="2">
    <location>
        <begin position="41"/>
        <end position="62"/>
    </location>
</feature>
<feature type="compositionally biased region" description="Polar residues" evidence="2">
    <location>
        <begin position="99"/>
        <end position="108"/>
    </location>
</feature>
<feature type="coiled-coil region" evidence="1">
    <location>
        <begin position="432"/>
        <end position="459"/>
    </location>
</feature>
<evidence type="ECO:0000313" key="4">
    <source>
        <dbReference type="EMBL" id="KAG7192852.1"/>
    </source>
</evidence>
<keyword evidence="1" id="KW-0175">Coiled coil</keyword>
<dbReference type="Pfam" id="PF00498">
    <property type="entry name" value="FHA"/>
    <property type="match status" value="1"/>
</dbReference>
<evidence type="ECO:0000313" key="5">
    <source>
        <dbReference type="Proteomes" id="UP000790833"/>
    </source>
</evidence>
<dbReference type="RefSeq" id="XP_043048402.1">
    <property type="nucleotide sequence ID" value="XM_043192107.1"/>
</dbReference>
<organism evidence="4 5">
    <name type="scientific">Scheffersomyces spartinae</name>
    <dbReference type="NCBI Taxonomy" id="45513"/>
    <lineage>
        <taxon>Eukaryota</taxon>
        <taxon>Fungi</taxon>
        <taxon>Dikarya</taxon>
        <taxon>Ascomycota</taxon>
        <taxon>Saccharomycotina</taxon>
        <taxon>Pichiomycetes</taxon>
        <taxon>Debaryomycetaceae</taxon>
        <taxon>Scheffersomyces</taxon>
    </lineage>
</organism>
<dbReference type="Proteomes" id="UP000790833">
    <property type="component" value="Unassembled WGS sequence"/>
</dbReference>
<reference evidence="4" key="1">
    <citation type="submission" date="2021-03" db="EMBL/GenBank/DDBJ databases">
        <authorList>
            <person name="Palmer J.M."/>
        </authorList>
    </citation>
    <scope>NUCLEOTIDE SEQUENCE</scope>
    <source>
        <strain evidence="4">ARV_011</strain>
    </source>
</reference>
<accession>A0A9P8AHU0</accession>
<proteinExistence type="predicted"/>
<evidence type="ECO:0000256" key="1">
    <source>
        <dbReference type="SAM" id="Coils"/>
    </source>
</evidence>
<dbReference type="EMBL" id="JAHMUF010000015">
    <property type="protein sequence ID" value="KAG7192852.1"/>
    <property type="molecule type" value="Genomic_DNA"/>
</dbReference>
<feature type="compositionally biased region" description="Polar residues" evidence="2">
    <location>
        <begin position="115"/>
        <end position="127"/>
    </location>
</feature>
<keyword evidence="5" id="KW-1185">Reference proteome</keyword>
<feature type="compositionally biased region" description="Low complexity" evidence="2">
    <location>
        <begin position="565"/>
        <end position="582"/>
    </location>
</feature>
<dbReference type="OrthoDB" id="687730at2759"/>
<dbReference type="GeneID" id="66114683"/>
<feature type="compositionally biased region" description="Basic and acidic residues" evidence="2">
    <location>
        <begin position="474"/>
        <end position="484"/>
    </location>
</feature>
<feature type="compositionally biased region" description="Low complexity" evidence="2">
    <location>
        <begin position="41"/>
        <end position="55"/>
    </location>
</feature>
<dbReference type="InterPro" id="IPR008984">
    <property type="entry name" value="SMAD_FHA_dom_sf"/>
</dbReference>
<evidence type="ECO:0000256" key="2">
    <source>
        <dbReference type="SAM" id="MobiDB-lite"/>
    </source>
</evidence>
<dbReference type="InterPro" id="IPR000253">
    <property type="entry name" value="FHA_dom"/>
</dbReference>
<evidence type="ECO:0000259" key="3">
    <source>
        <dbReference type="PROSITE" id="PS50006"/>
    </source>
</evidence>
<feature type="domain" description="FHA" evidence="3">
    <location>
        <begin position="168"/>
        <end position="226"/>
    </location>
</feature>
<name>A0A9P8AHU0_9ASCO</name>
<dbReference type="GO" id="GO:0005737">
    <property type="term" value="C:cytoplasm"/>
    <property type="evidence" value="ECO:0007669"/>
    <property type="project" value="TreeGrafter"/>
</dbReference>
<dbReference type="PANTHER" id="PTHR15715">
    <property type="entry name" value="CENTROSOMAL PROTEIN OF 170 KDA"/>
    <property type="match status" value="1"/>
</dbReference>
<feature type="region of interest" description="Disordered" evidence="2">
    <location>
        <begin position="562"/>
        <end position="582"/>
    </location>
</feature>
<dbReference type="AlphaFoldDB" id="A0A9P8AHU0"/>
<comment type="caution">
    <text evidence="4">The sequence shown here is derived from an EMBL/GenBank/DDBJ whole genome shotgun (WGS) entry which is preliminary data.</text>
</comment>
<feature type="region of interest" description="Disordered" evidence="2">
    <location>
        <begin position="466"/>
        <end position="498"/>
    </location>
</feature>
<gene>
    <name evidence="4" type="ORF">KQ657_001309</name>
</gene>
<dbReference type="PANTHER" id="PTHR15715:SF37">
    <property type="entry name" value="LD47843P"/>
    <property type="match status" value="1"/>
</dbReference>
<dbReference type="SMART" id="SM00240">
    <property type="entry name" value="FHA"/>
    <property type="match status" value="1"/>
</dbReference>
<feature type="region of interest" description="Disordered" evidence="2">
    <location>
        <begin position="77"/>
        <end position="135"/>
    </location>
</feature>